<dbReference type="PANTHER" id="PTHR31717:SF45">
    <property type="entry name" value="ZINC FINGER PROTEIN CONSTANS-LIKE 14-RELATED"/>
    <property type="match status" value="1"/>
</dbReference>
<evidence type="ECO:0000256" key="5">
    <source>
        <dbReference type="SAM" id="MobiDB-lite"/>
    </source>
</evidence>
<comment type="subcellular location">
    <subcellularLocation>
        <location evidence="1 4">Nucleus</location>
    </subcellularLocation>
</comment>
<organism evidence="7 8">
    <name type="scientific">Kalanchoe fedtschenkoi</name>
    <name type="common">Lavender scallops</name>
    <name type="synonym">South American air plant</name>
    <dbReference type="NCBI Taxonomy" id="63787"/>
    <lineage>
        <taxon>Eukaryota</taxon>
        <taxon>Viridiplantae</taxon>
        <taxon>Streptophyta</taxon>
        <taxon>Embryophyta</taxon>
        <taxon>Tracheophyta</taxon>
        <taxon>Spermatophyta</taxon>
        <taxon>Magnoliopsida</taxon>
        <taxon>eudicotyledons</taxon>
        <taxon>Gunneridae</taxon>
        <taxon>Pentapetalae</taxon>
        <taxon>Saxifragales</taxon>
        <taxon>Crassulaceae</taxon>
        <taxon>Kalanchoe</taxon>
    </lineage>
</organism>
<evidence type="ECO:0000256" key="1">
    <source>
        <dbReference type="ARBA" id="ARBA00004123"/>
    </source>
</evidence>
<evidence type="ECO:0000259" key="6">
    <source>
        <dbReference type="PROSITE" id="PS51017"/>
    </source>
</evidence>
<sequence>MLCHHCDSDAHACSASHHRIHVDGFSGCPSAADLASAWGFDLDSAKSDALPDHWDDSPHDSSWMFRSQMTIQDFMVPGLDFSPMMLDGFSKRQGAHCGKRKNVIYRQLIELLNTSTDGDACADGEDHCNNLVGTSTDFCDGNHQVDDDGGGNAFNREDFDQQQWSVQQQGPFTTMLMLPTHPDPKEASSMLDRNQKGQTTQIWDFHSGKLRAHEETDPFEIGNSERDSGFTIKSYSELMKETSLTNSKNNPATSQGPATSESSNFPVPRSSALAFDNSKDFKDTKDDNLMEKGENSTMAAAMKVDVEMMAQNRGNAMQRYREKKKTRRYDKHIRYESRKARADTRKRVKGRFVKSAEDHDS</sequence>
<feature type="domain" description="CCT" evidence="6">
    <location>
        <begin position="313"/>
        <end position="355"/>
    </location>
</feature>
<reference evidence="7" key="1">
    <citation type="submission" date="2021-01" db="UniProtKB">
        <authorList>
            <consortium name="EnsemblPlants"/>
        </authorList>
    </citation>
    <scope>IDENTIFICATION</scope>
</reference>
<dbReference type="Pfam" id="PF06203">
    <property type="entry name" value="CCT"/>
    <property type="match status" value="1"/>
</dbReference>
<feature type="region of interest" description="Disordered" evidence="5">
    <location>
        <begin position="337"/>
        <end position="361"/>
    </location>
</feature>
<evidence type="ECO:0000256" key="3">
    <source>
        <dbReference type="ARBA" id="ARBA00023242"/>
    </source>
</evidence>
<dbReference type="InterPro" id="IPR010402">
    <property type="entry name" value="CCT_domain"/>
</dbReference>
<dbReference type="Gramene" id="Kaladp0087s0131.1.v1.1">
    <property type="protein sequence ID" value="Kaladp0087s0131.1.v1.1"/>
    <property type="gene ID" value="Kaladp0087s0131.v1.1"/>
</dbReference>
<keyword evidence="2" id="KW-0677">Repeat</keyword>
<name>A0A7N0UWS5_KALFE</name>
<dbReference type="GO" id="GO:0005634">
    <property type="term" value="C:nucleus"/>
    <property type="evidence" value="ECO:0007669"/>
    <property type="project" value="UniProtKB-SubCell"/>
</dbReference>
<accession>A0A7N0UWS5</accession>
<dbReference type="OMA" id="NAFNRED"/>
<dbReference type="EnsemblPlants" id="Kaladp0087s0131.1.v1.1">
    <property type="protein sequence ID" value="Kaladp0087s0131.1.v1.1"/>
    <property type="gene ID" value="Kaladp0087s0131.v1.1"/>
</dbReference>
<dbReference type="PANTHER" id="PTHR31717">
    <property type="entry name" value="ZINC FINGER PROTEIN CONSTANS-LIKE 10"/>
    <property type="match status" value="1"/>
</dbReference>
<evidence type="ECO:0000313" key="8">
    <source>
        <dbReference type="Proteomes" id="UP000594263"/>
    </source>
</evidence>
<dbReference type="PROSITE" id="PS51017">
    <property type="entry name" value="CCT"/>
    <property type="match status" value="1"/>
</dbReference>
<keyword evidence="8" id="KW-1185">Reference proteome</keyword>
<keyword evidence="3 4" id="KW-0539">Nucleus</keyword>
<evidence type="ECO:0000256" key="4">
    <source>
        <dbReference type="PROSITE-ProRule" id="PRU00357"/>
    </source>
</evidence>
<evidence type="ECO:0000313" key="7">
    <source>
        <dbReference type="EnsemblPlants" id="Kaladp0087s0131.1.v1.1"/>
    </source>
</evidence>
<dbReference type="AlphaFoldDB" id="A0A7N0UWS5"/>
<dbReference type="Proteomes" id="UP000594263">
    <property type="component" value="Unplaced"/>
</dbReference>
<proteinExistence type="predicted"/>
<evidence type="ECO:0000256" key="2">
    <source>
        <dbReference type="ARBA" id="ARBA00022737"/>
    </source>
</evidence>
<feature type="compositionally biased region" description="Polar residues" evidence="5">
    <location>
        <begin position="242"/>
        <end position="265"/>
    </location>
</feature>
<feature type="region of interest" description="Disordered" evidence="5">
    <location>
        <begin position="242"/>
        <end position="272"/>
    </location>
</feature>
<protein>
    <recommendedName>
        <fullName evidence="6">CCT domain-containing protein</fullName>
    </recommendedName>
</protein>